<feature type="compositionally biased region" description="Basic residues" evidence="9">
    <location>
        <begin position="372"/>
        <end position="383"/>
    </location>
</feature>
<comment type="function">
    <text evidence="8">Regulator of the tubulin polyglutamylase complex (TPGC) that controls cytoskeletal organization, nuclear shape, and cilium disassembly by balancing microtubule and actin assembly. Regulates the assembly and stability of the TPGC and thereby modulates polyglutamylation of the microtubule, which antagonizes MAP4 binding.</text>
</comment>
<comment type="subcellular location">
    <subcellularLocation>
        <location evidence="1">Cytoplasm</location>
        <location evidence="1">Cytoskeleton</location>
        <location evidence="1">Microtubule organizing center</location>
        <location evidence="1">Centrosome</location>
        <location evidence="1">Centriolar satellite</location>
    </subcellularLocation>
</comment>
<organism evidence="10 11">
    <name type="scientific">Salmo trutta</name>
    <name type="common">Brown trout</name>
    <dbReference type="NCBI Taxonomy" id="8032"/>
    <lineage>
        <taxon>Eukaryota</taxon>
        <taxon>Metazoa</taxon>
        <taxon>Chordata</taxon>
        <taxon>Craniata</taxon>
        <taxon>Vertebrata</taxon>
        <taxon>Euteleostomi</taxon>
        <taxon>Actinopterygii</taxon>
        <taxon>Neopterygii</taxon>
        <taxon>Teleostei</taxon>
        <taxon>Protacanthopterygii</taxon>
        <taxon>Salmoniformes</taxon>
        <taxon>Salmonidae</taxon>
        <taxon>Salmoninae</taxon>
        <taxon>Salmo</taxon>
    </lineage>
</organism>
<evidence type="ECO:0000256" key="6">
    <source>
        <dbReference type="ARBA" id="ARBA00033750"/>
    </source>
</evidence>
<dbReference type="PANTHER" id="PTHR34252:SF1">
    <property type="entry name" value="CENTRIOLAR SATELLITE-ASSOCIATED TUBULIN POLYGLUTAMYLASE COMPLEX REGULATOR 1"/>
    <property type="match status" value="1"/>
</dbReference>
<dbReference type="GO" id="GO:0005874">
    <property type="term" value="C:microtubule"/>
    <property type="evidence" value="ECO:0007669"/>
    <property type="project" value="UniProtKB-KW"/>
</dbReference>
<evidence type="ECO:0000256" key="9">
    <source>
        <dbReference type="SAM" id="MobiDB-lite"/>
    </source>
</evidence>
<dbReference type="InParanoid" id="A0A674AXB1"/>
<sequence length="400" mass="45323">MTLCRYIITDRWCWMTGDHMDYRHWEGVTPPKKDFSNPCGAMTNGEASYGWSCSTMTITTSSATQVLRKGSKECDSTAPTETNGQRQAETNVLFYLNDAVTQLLEHKEEYTQFGIVRYFAEYFSSVKNGNHVLFREFGYIKATAHNRASFIRVLWRCFRQIGKNGDLLAMLEYSSLLQLLCPDFPVEMVQHAARIVLMDDAMDCLMSFSDFLFSFQIQFYFEEFLESIAVIYQDLLSGKSPNTVIVPTSTSVEQLPQVATEETEAQEGVDSSVFGECIEVLCERFKHNHPSTSAIREVLELTQRVTFYGFVMALVRHEGVNQDIGALPNKSELLIDPEMDQEVEKLIAQIAISPTSNSSSSVPGHKEPPRKASPRKSLHHRKRIEMESDGSTEETDSSEN</sequence>
<evidence type="ECO:0000256" key="5">
    <source>
        <dbReference type="ARBA" id="ARBA00023212"/>
    </source>
</evidence>
<feature type="region of interest" description="Disordered" evidence="9">
    <location>
        <begin position="352"/>
        <end position="400"/>
    </location>
</feature>
<dbReference type="AlphaFoldDB" id="A0A674AXB1"/>
<dbReference type="InterPro" id="IPR038968">
    <property type="entry name" value="CSTPP1"/>
</dbReference>
<keyword evidence="3" id="KW-0597">Phosphoprotein</keyword>
<feature type="compositionally biased region" description="Acidic residues" evidence="9">
    <location>
        <begin position="387"/>
        <end position="400"/>
    </location>
</feature>
<evidence type="ECO:0000256" key="4">
    <source>
        <dbReference type="ARBA" id="ARBA00022701"/>
    </source>
</evidence>
<accession>A0A674AXB1</accession>
<dbReference type="Ensembl" id="ENSSTUT00000067306.1">
    <property type="protein sequence ID" value="ENSSTUP00000063780.1"/>
    <property type="gene ID" value="ENSSTUG00000027626.1"/>
</dbReference>
<dbReference type="GeneTree" id="ENSGT00390000012935"/>
<dbReference type="CDD" id="cd22959">
    <property type="entry name" value="DD_C11orf49"/>
    <property type="match status" value="1"/>
</dbReference>
<evidence type="ECO:0000313" key="11">
    <source>
        <dbReference type="Proteomes" id="UP000472277"/>
    </source>
</evidence>
<keyword evidence="11" id="KW-1185">Reference proteome</keyword>
<comment type="similarity">
    <text evidence="6">Belongs to the CSTPP1 family.</text>
</comment>
<evidence type="ECO:0000256" key="8">
    <source>
        <dbReference type="ARBA" id="ARBA00045673"/>
    </source>
</evidence>
<dbReference type="FunCoup" id="A0A674AXB1">
    <property type="interactions" value="2096"/>
</dbReference>
<proteinExistence type="inferred from homology"/>
<keyword evidence="2" id="KW-0963">Cytoplasm</keyword>
<keyword evidence="4" id="KW-0493">Microtubule</keyword>
<dbReference type="Proteomes" id="UP000472277">
    <property type="component" value="Chromosome 17"/>
</dbReference>
<reference evidence="10" key="2">
    <citation type="submission" date="2025-09" db="UniProtKB">
        <authorList>
            <consortium name="Ensembl"/>
        </authorList>
    </citation>
    <scope>IDENTIFICATION</scope>
</reference>
<gene>
    <name evidence="10" type="primary">CSTPP1</name>
    <name evidence="10" type="synonym">cstpp1</name>
</gene>
<keyword evidence="5" id="KW-0206">Cytoskeleton</keyword>
<protein>
    <recommendedName>
        <fullName evidence="7">Centriolar satellite-associated tubulin polyglutamylase complex regulator 1</fullName>
    </recommendedName>
</protein>
<evidence type="ECO:0000313" key="10">
    <source>
        <dbReference type="Ensembl" id="ENSSTUP00000063780.1"/>
    </source>
</evidence>
<name>A0A674AXB1_SALTR</name>
<evidence type="ECO:0000256" key="2">
    <source>
        <dbReference type="ARBA" id="ARBA00022490"/>
    </source>
</evidence>
<dbReference type="GO" id="GO:0034451">
    <property type="term" value="C:centriolar satellite"/>
    <property type="evidence" value="ECO:0007669"/>
    <property type="project" value="UniProtKB-SubCell"/>
</dbReference>
<reference evidence="10" key="1">
    <citation type="submission" date="2025-08" db="UniProtKB">
        <authorList>
            <consortium name="Ensembl"/>
        </authorList>
    </citation>
    <scope>IDENTIFICATION</scope>
</reference>
<evidence type="ECO:0000256" key="3">
    <source>
        <dbReference type="ARBA" id="ARBA00022553"/>
    </source>
</evidence>
<evidence type="ECO:0000256" key="7">
    <source>
        <dbReference type="ARBA" id="ARBA00033769"/>
    </source>
</evidence>
<evidence type="ECO:0000256" key="1">
    <source>
        <dbReference type="ARBA" id="ARBA00004607"/>
    </source>
</evidence>
<dbReference type="OMA" id="XFLDSVA"/>
<dbReference type="PANTHER" id="PTHR34252">
    <property type="entry name" value="UPF0705 PROTEIN C11ORF49"/>
    <property type="match status" value="1"/>
</dbReference>